<evidence type="ECO:0000313" key="2">
    <source>
        <dbReference type="Proteomes" id="UP001304769"/>
    </source>
</evidence>
<protein>
    <submittedName>
        <fullName evidence="1">Uncharacterized protein</fullName>
    </submittedName>
</protein>
<name>A0ABU5T3K4_9MICC</name>
<proteinExistence type="predicted"/>
<organism evidence="1 2">
    <name type="scientific">Sinomonas terricola</name>
    <dbReference type="NCBI Taxonomy" id="3110330"/>
    <lineage>
        <taxon>Bacteria</taxon>
        <taxon>Bacillati</taxon>
        <taxon>Actinomycetota</taxon>
        <taxon>Actinomycetes</taxon>
        <taxon>Micrococcales</taxon>
        <taxon>Micrococcaceae</taxon>
        <taxon>Sinomonas</taxon>
    </lineage>
</organism>
<gene>
    <name evidence="1" type="ORF">SPF06_05825</name>
</gene>
<sequence>MEFIRVAYYLDGQPGPIVHTVTAQTVEEAISASDETVSDLAGLPVPLVRLEILEPKHHRAVAAWSRSGWSVF</sequence>
<dbReference type="Proteomes" id="UP001304769">
    <property type="component" value="Unassembled WGS sequence"/>
</dbReference>
<reference evidence="1 2" key="1">
    <citation type="submission" date="2023-12" db="EMBL/GenBank/DDBJ databases">
        <title>Sinomonas terricola sp. nov, isolated from litchi orchard soil in Guangdong, PR China.</title>
        <authorList>
            <person name="Jiaxin W."/>
            <person name="Yang Z."/>
            <person name="Honghui Z."/>
        </authorList>
    </citation>
    <scope>NUCLEOTIDE SEQUENCE [LARGE SCALE GENOMIC DNA]</scope>
    <source>
        <strain evidence="1 2">JGH33</strain>
    </source>
</reference>
<dbReference type="RefSeq" id="WP_323278042.1">
    <property type="nucleotide sequence ID" value="NZ_JAYGGQ010000003.1"/>
</dbReference>
<comment type="caution">
    <text evidence="1">The sequence shown here is derived from an EMBL/GenBank/DDBJ whole genome shotgun (WGS) entry which is preliminary data.</text>
</comment>
<evidence type="ECO:0000313" key="1">
    <source>
        <dbReference type="EMBL" id="MEA5454239.1"/>
    </source>
</evidence>
<accession>A0ABU5T3K4</accession>
<dbReference type="EMBL" id="JAYGGQ010000003">
    <property type="protein sequence ID" value="MEA5454239.1"/>
    <property type="molecule type" value="Genomic_DNA"/>
</dbReference>
<keyword evidence="2" id="KW-1185">Reference proteome</keyword>